<keyword evidence="12" id="KW-1185">Reference proteome</keyword>
<dbReference type="EMBL" id="JBJUIK010000017">
    <property type="protein sequence ID" value="KAL3499063.1"/>
    <property type="molecule type" value="Genomic_DNA"/>
</dbReference>
<evidence type="ECO:0000256" key="5">
    <source>
        <dbReference type="ARBA" id="ARBA00022989"/>
    </source>
</evidence>
<dbReference type="InterPro" id="IPR020966">
    <property type="entry name" value="ALMT"/>
</dbReference>
<dbReference type="GO" id="GO:0034220">
    <property type="term" value="P:monoatomic ion transmembrane transport"/>
    <property type="evidence" value="ECO:0007669"/>
    <property type="project" value="UniProtKB-KW"/>
</dbReference>
<proteinExistence type="inferred from homology"/>
<keyword evidence="8" id="KW-0407">Ion channel</keyword>
<evidence type="ECO:0000256" key="8">
    <source>
        <dbReference type="ARBA" id="ARBA00023303"/>
    </source>
</evidence>
<evidence type="ECO:0000313" key="12">
    <source>
        <dbReference type="Proteomes" id="UP001630127"/>
    </source>
</evidence>
<comment type="subcellular location">
    <subcellularLocation>
        <location evidence="1">Membrane</location>
        <topology evidence="1">Multi-pass membrane protein</topology>
    </subcellularLocation>
</comment>
<dbReference type="PANTHER" id="PTHR31086">
    <property type="entry name" value="ALUMINUM-ACTIVATED MALATE TRANSPORTER 10"/>
    <property type="match status" value="1"/>
</dbReference>
<organism evidence="11 12">
    <name type="scientific">Cinchona calisaya</name>
    <dbReference type="NCBI Taxonomy" id="153742"/>
    <lineage>
        <taxon>Eukaryota</taxon>
        <taxon>Viridiplantae</taxon>
        <taxon>Streptophyta</taxon>
        <taxon>Embryophyta</taxon>
        <taxon>Tracheophyta</taxon>
        <taxon>Spermatophyta</taxon>
        <taxon>Magnoliopsida</taxon>
        <taxon>eudicotyledons</taxon>
        <taxon>Gunneridae</taxon>
        <taxon>Pentapetalae</taxon>
        <taxon>asterids</taxon>
        <taxon>lamiids</taxon>
        <taxon>Gentianales</taxon>
        <taxon>Rubiaceae</taxon>
        <taxon>Cinchonoideae</taxon>
        <taxon>Cinchoneae</taxon>
        <taxon>Cinchona</taxon>
    </lineage>
</organism>
<evidence type="ECO:0000256" key="1">
    <source>
        <dbReference type="ARBA" id="ARBA00004141"/>
    </source>
</evidence>
<dbReference type="Pfam" id="PF11744">
    <property type="entry name" value="ALMT"/>
    <property type="match status" value="1"/>
</dbReference>
<evidence type="ECO:0000259" key="10">
    <source>
        <dbReference type="Pfam" id="PF12061"/>
    </source>
</evidence>
<keyword evidence="3" id="KW-0813">Transport</keyword>
<dbReference type="Proteomes" id="UP001630127">
    <property type="component" value="Unassembled WGS sequence"/>
</dbReference>
<evidence type="ECO:0000256" key="9">
    <source>
        <dbReference type="SAM" id="Phobius"/>
    </source>
</evidence>
<protein>
    <recommendedName>
        <fullName evidence="10">Late blight resistance protein R1A-like N-terminal domain-containing protein</fullName>
    </recommendedName>
</protein>
<evidence type="ECO:0000313" key="11">
    <source>
        <dbReference type="EMBL" id="KAL3499063.1"/>
    </source>
</evidence>
<dbReference type="InterPro" id="IPR021929">
    <property type="entry name" value="R1A-like_N"/>
</dbReference>
<dbReference type="AlphaFoldDB" id="A0ABD2XV56"/>
<gene>
    <name evidence="11" type="ORF">ACH5RR_041795</name>
</gene>
<comment type="caution">
    <text evidence="11">The sequence shown here is derived from an EMBL/GenBank/DDBJ whole genome shotgun (WGS) entry which is preliminary data.</text>
</comment>
<keyword evidence="7 9" id="KW-0472">Membrane</keyword>
<evidence type="ECO:0000256" key="6">
    <source>
        <dbReference type="ARBA" id="ARBA00023065"/>
    </source>
</evidence>
<evidence type="ECO:0000256" key="7">
    <source>
        <dbReference type="ARBA" id="ARBA00023136"/>
    </source>
</evidence>
<dbReference type="Pfam" id="PF12061">
    <property type="entry name" value="NB-LRR"/>
    <property type="match status" value="1"/>
</dbReference>
<accession>A0ABD2XV56</accession>
<evidence type="ECO:0000256" key="3">
    <source>
        <dbReference type="ARBA" id="ARBA00022448"/>
    </source>
</evidence>
<evidence type="ECO:0000256" key="4">
    <source>
        <dbReference type="ARBA" id="ARBA00022692"/>
    </source>
</evidence>
<comment type="similarity">
    <text evidence="2">Belongs to the aromatic acid exporter (TC 2.A.85) family.</text>
</comment>
<feature type="domain" description="Late blight resistance protein R1A-like N-terminal" evidence="10">
    <location>
        <begin position="220"/>
        <end position="328"/>
    </location>
</feature>
<keyword evidence="4 9" id="KW-0812">Transmembrane</keyword>
<reference evidence="11 12" key="1">
    <citation type="submission" date="2024-11" db="EMBL/GenBank/DDBJ databases">
        <title>A near-complete genome assembly of Cinchona calisaya.</title>
        <authorList>
            <person name="Lian D.C."/>
            <person name="Zhao X.W."/>
            <person name="Wei L."/>
        </authorList>
    </citation>
    <scope>NUCLEOTIDE SEQUENCE [LARGE SCALE GENOMIC DNA]</scope>
    <source>
        <tissue evidence="11">Nenye</tissue>
    </source>
</reference>
<name>A0ABD2XV56_9GENT</name>
<dbReference type="GO" id="GO:0016020">
    <property type="term" value="C:membrane"/>
    <property type="evidence" value="ECO:0007669"/>
    <property type="project" value="UniProtKB-SubCell"/>
</dbReference>
<feature type="transmembrane region" description="Helical" evidence="9">
    <location>
        <begin position="6"/>
        <end position="28"/>
    </location>
</feature>
<sequence length="371" mass="42697">MAWEWFSTIVIGTYLCILTSIMIFPVWVGQELHCLIIRHMEILGKSLECCVVEYFDDGKKSSDALVQNQLAYKCILNFKVIEESMCRQFGLYLTELKRLRTFLKCTLGWSEYLLLKKSDDDDDDDDDDEVAAVSLRSVLGKIKDALFILIRDFGSISQLENTSFVLGDTDCCFVLCGEVQKILSRYKPTTGYQPMYSLDQLKIYDILSRFDENSKVLGQEINRAYITFSDCLSKLTSPMTNVNELMELIDTVLENLTGILNCCDANFHVRFTVGAFHVRLQNLIVKLRSLKSFICFAKFRDVEHGQLQNLLIHAEIFTLKAAHFLYMFWDCVMYEMAQRSEGCIAENFDDDEKSSDALLQNQLTYKCILNS</sequence>
<keyword evidence="6" id="KW-0406">Ion transport</keyword>
<keyword evidence="5 9" id="KW-1133">Transmembrane helix</keyword>
<evidence type="ECO:0000256" key="2">
    <source>
        <dbReference type="ARBA" id="ARBA00007079"/>
    </source>
</evidence>